<dbReference type="InParanoid" id="D8U3R4"/>
<dbReference type="GeneID" id="9622363"/>
<name>D8U3R4_VOLCA</name>
<proteinExistence type="predicted"/>
<feature type="compositionally biased region" description="Gly residues" evidence="1">
    <location>
        <begin position="679"/>
        <end position="694"/>
    </location>
</feature>
<feature type="compositionally biased region" description="Pro residues" evidence="1">
    <location>
        <begin position="96"/>
        <end position="110"/>
    </location>
</feature>
<feature type="region of interest" description="Disordered" evidence="1">
    <location>
        <begin position="209"/>
        <end position="237"/>
    </location>
</feature>
<dbReference type="AlphaFoldDB" id="D8U3R4"/>
<dbReference type="OrthoDB" id="552418at2759"/>
<gene>
    <name evidence="2" type="ORF">VOLCADRAFT_94035</name>
</gene>
<accession>D8U3R4</accession>
<feature type="region of interest" description="Disordered" evidence="1">
    <location>
        <begin position="310"/>
        <end position="332"/>
    </location>
</feature>
<dbReference type="RefSeq" id="XP_002953346.1">
    <property type="nucleotide sequence ID" value="XM_002953300.1"/>
</dbReference>
<dbReference type="KEGG" id="vcn:VOLCADRAFT_94035"/>
<evidence type="ECO:0000256" key="1">
    <source>
        <dbReference type="SAM" id="MobiDB-lite"/>
    </source>
</evidence>
<organism evidence="3">
    <name type="scientific">Volvox carteri f. nagariensis</name>
    <dbReference type="NCBI Taxonomy" id="3068"/>
    <lineage>
        <taxon>Eukaryota</taxon>
        <taxon>Viridiplantae</taxon>
        <taxon>Chlorophyta</taxon>
        <taxon>core chlorophytes</taxon>
        <taxon>Chlorophyceae</taxon>
        <taxon>CS clade</taxon>
        <taxon>Chlamydomonadales</taxon>
        <taxon>Volvocaceae</taxon>
        <taxon>Volvox</taxon>
    </lineage>
</organism>
<feature type="compositionally biased region" description="Gly residues" evidence="1">
    <location>
        <begin position="718"/>
        <end position="728"/>
    </location>
</feature>
<feature type="region of interest" description="Disordered" evidence="1">
    <location>
        <begin position="679"/>
        <end position="729"/>
    </location>
</feature>
<feature type="compositionally biased region" description="Basic and acidic residues" evidence="1">
    <location>
        <begin position="28"/>
        <end position="58"/>
    </location>
</feature>
<sequence length="778" mass="81801">MLIMHWFLAFSLPNHHARYMAAWPRTRDVDGVSRDDGNNDRGGSDYDRPRNDDRARDRRVWRRQQQPLPQDSWGEQIAGGGSGSRSSRHDTADLPPNSPQPLPLRPPRPWRTPQGGRNNPWEAVASEGFRRPTGHYEYDRGGGDGGGGGGDLQKPRQDAQAYVAAHVLGPSQVATAVVAYSRLVNGEATATSPLPPNDAATAAADLDAADHRPDDDDDGSGRGSGRGAAAPGRGVVPGRLREHLQAKLLEAAPALGLKELSYCMYGLAALPRGYRLLTVTEDAGRRLSNALLSRLEANLYELADKLRSTTNATEARRSRRDDDDDVDHDGSGEREHRLEAYCLTYVCTALRKLNVVRPSVHRALAAAAAPLLGNALAGEALPPLVLGFLEAGNPEPLFMEQLVHQSSLPYSLARTNSIFACTVLLRAAGQIGAEPALGSLGRVVLYPPLLKVACEAAGLGPGSELVQLLLQEVMTLSHRTCDDENENADEKKWRYFSGDIFFVLKHRHWTLPPPQVKRLQSGWDMLHRLMSPNITIPSLLAVLYGLSHLRVRPERHAGGGVTAAAPAATAAAGGEYGMESAAAGVTVPVAVGHVNRMPTALKVAVQLVDAAAPVMTPRQVIQALVSLAAAGVTVSPPLLQRAEHLYGTHVKGAVGAADSGSTCTAGAAGIAHGKDNVGGDAGSGGGTGDGGVGGHEADPATTSTAGSEVSLDQQKPVIGGGGGGGANGGRVPRDLAPMCAMVGRVLAWQPTAAAAAMLSDDFVRHCRTSALGASRSGM</sequence>
<dbReference type="EMBL" id="GL378356">
    <property type="protein sequence ID" value="EFJ45656.1"/>
    <property type="molecule type" value="Genomic_DNA"/>
</dbReference>
<feature type="region of interest" description="Disordered" evidence="1">
    <location>
        <begin position="28"/>
        <end position="157"/>
    </location>
</feature>
<feature type="compositionally biased region" description="Basic and acidic residues" evidence="1">
    <location>
        <begin position="128"/>
        <end position="142"/>
    </location>
</feature>
<evidence type="ECO:0000313" key="2">
    <source>
        <dbReference type="EMBL" id="EFJ45656.1"/>
    </source>
</evidence>
<dbReference type="Proteomes" id="UP000001058">
    <property type="component" value="Unassembled WGS sequence"/>
</dbReference>
<reference evidence="2 3" key="1">
    <citation type="journal article" date="2010" name="Science">
        <title>Genomic analysis of organismal complexity in the multicellular green alga Volvox carteri.</title>
        <authorList>
            <person name="Prochnik S.E."/>
            <person name="Umen J."/>
            <person name="Nedelcu A.M."/>
            <person name="Hallmann A."/>
            <person name="Miller S.M."/>
            <person name="Nishii I."/>
            <person name="Ferris P."/>
            <person name="Kuo A."/>
            <person name="Mitros T."/>
            <person name="Fritz-Laylin L.K."/>
            <person name="Hellsten U."/>
            <person name="Chapman J."/>
            <person name="Simakov O."/>
            <person name="Rensing S.A."/>
            <person name="Terry A."/>
            <person name="Pangilinan J."/>
            <person name="Kapitonov V."/>
            <person name="Jurka J."/>
            <person name="Salamov A."/>
            <person name="Shapiro H."/>
            <person name="Schmutz J."/>
            <person name="Grimwood J."/>
            <person name="Lindquist E."/>
            <person name="Lucas S."/>
            <person name="Grigoriev I.V."/>
            <person name="Schmitt R."/>
            <person name="Kirk D."/>
            <person name="Rokhsar D.S."/>
        </authorList>
    </citation>
    <scope>NUCLEOTIDE SEQUENCE [LARGE SCALE GENOMIC DNA]</scope>
    <source>
        <strain evidence="3">f. Nagariensis / Eve</strain>
    </source>
</reference>
<evidence type="ECO:0000313" key="3">
    <source>
        <dbReference type="Proteomes" id="UP000001058"/>
    </source>
</evidence>
<protein>
    <submittedName>
        <fullName evidence="2">Uncharacterized protein</fullName>
    </submittedName>
</protein>
<feature type="compositionally biased region" description="Polar residues" evidence="1">
    <location>
        <begin position="700"/>
        <end position="713"/>
    </location>
</feature>
<keyword evidence="3" id="KW-1185">Reference proteome</keyword>
<feature type="compositionally biased region" description="Low complexity" evidence="1">
    <location>
        <begin position="227"/>
        <end position="237"/>
    </location>
</feature>